<organism evidence="1 2">
    <name type="scientific">Hibiscus sabdariffa</name>
    <name type="common">roselle</name>
    <dbReference type="NCBI Taxonomy" id="183260"/>
    <lineage>
        <taxon>Eukaryota</taxon>
        <taxon>Viridiplantae</taxon>
        <taxon>Streptophyta</taxon>
        <taxon>Embryophyta</taxon>
        <taxon>Tracheophyta</taxon>
        <taxon>Spermatophyta</taxon>
        <taxon>Magnoliopsida</taxon>
        <taxon>eudicotyledons</taxon>
        <taxon>Gunneridae</taxon>
        <taxon>Pentapetalae</taxon>
        <taxon>rosids</taxon>
        <taxon>malvids</taxon>
        <taxon>Malvales</taxon>
        <taxon>Malvaceae</taxon>
        <taxon>Malvoideae</taxon>
        <taxon>Hibiscus</taxon>
    </lineage>
</organism>
<evidence type="ECO:0000313" key="2">
    <source>
        <dbReference type="Proteomes" id="UP001396334"/>
    </source>
</evidence>
<evidence type="ECO:0000313" key="1">
    <source>
        <dbReference type="EMBL" id="KAK9046127.1"/>
    </source>
</evidence>
<comment type="caution">
    <text evidence="1">The sequence shown here is derived from an EMBL/GenBank/DDBJ whole genome shotgun (WGS) entry which is preliminary data.</text>
</comment>
<name>A0ABR2U923_9ROSI</name>
<dbReference type="EMBL" id="JBBPBN010000001">
    <property type="protein sequence ID" value="KAK9046127.1"/>
    <property type="molecule type" value="Genomic_DNA"/>
</dbReference>
<dbReference type="Proteomes" id="UP001396334">
    <property type="component" value="Unassembled WGS sequence"/>
</dbReference>
<sequence length="98" mass="11162">MMSLTKTRHSTIVLDEKIDPNIPIMHLVAPSDPGDMRHSPLFDPLEKSQRCGILAEDIQHVMQLHTRNIDDLVDGSSHDLRGVIMTLDRYFPIPNYSL</sequence>
<proteinExistence type="predicted"/>
<accession>A0ABR2U923</accession>
<protein>
    <submittedName>
        <fullName evidence="1">Uncharacterized protein</fullName>
    </submittedName>
</protein>
<keyword evidence="2" id="KW-1185">Reference proteome</keyword>
<gene>
    <name evidence="1" type="ORF">V6N11_052027</name>
</gene>
<reference evidence="1 2" key="1">
    <citation type="journal article" date="2024" name="G3 (Bethesda)">
        <title>Genome assembly of Hibiscus sabdariffa L. provides insights into metabolisms of medicinal natural products.</title>
        <authorList>
            <person name="Kim T."/>
        </authorList>
    </citation>
    <scope>NUCLEOTIDE SEQUENCE [LARGE SCALE GENOMIC DNA]</scope>
    <source>
        <strain evidence="1">TK-2024</strain>
        <tissue evidence="1">Old leaves</tissue>
    </source>
</reference>